<keyword evidence="6" id="KW-0732">Signal</keyword>
<dbReference type="GO" id="GO:0031418">
    <property type="term" value="F:L-ascorbic acid binding"/>
    <property type="evidence" value="ECO:0007669"/>
    <property type="project" value="InterPro"/>
</dbReference>
<sequence>MAARLAVAVVCYYILCPAVVTSFVHHRPTTSHKVPNTIQLNTATISTPSHEGDQNLASTASNILPDDDIVAMNINMHQDAVKKSESTFYGFYPEGFTEFNVDQSPSSWISYSLEEADETFSAASASTTAEAVAELTAVNIWDTFLQLDKRIIPPPFKSSDLAKTSQTAILTPDECRNIISECETHYYGWGGSNERYGTPSNRVGYMLPLENLSFSYTFVNFELLPRLFPAISLAFSDSLTINPENLRLGGCRVVKYDAADGHVELGMHRDGLLVTANIALNDLDEYEGGGTIIEGLKEPIRLPVGNALLHPGDVKHGGNAITSGVRYALVCFIFDTTIVPHEKYCQDRMKEDVDAAMAIQIDDATRIEERARLLNSATKHCADAYKFGRLSCDGGLCDDGYDEIVKSFGSRYQFTL</sequence>
<dbReference type="InterPro" id="IPR006620">
    <property type="entry name" value="Pro_4_hyd_alph"/>
</dbReference>
<comment type="caution">
    <text evidence="8">The sequence shown here is derived from an EMBL/GenBank/DDBJ whole genome shotgun (WGS) entry which is preliminary data.</text>
</comment>
<keyword evidence="3" id="KW-0223">Dioxygenase</keyword>
<evidence type="ECO:0000256" key="6">
    <source>
        <dbReference type="SAM" id="SignalP"/>
    </source>
</evidence>
<dbReference type="EMBL" id="JATAAI010000004">
    <property type="protein sequence ID" value="KAK1746150.1"/>
    <property type="molecule type" value="Genomic_DNA"/>
</dbReference>
<gene>
    <name evidence="8" type="ORF">QTG54_002757</name>
</gene>
<evidence type="ECO:0000313" key="9">
    <source>
        <dbReference type="Proteomes" id="UP001224775"/>
    </source>
</evidence>
<evidence type="ECO:0000259" key="7">
    <source>
        <dbReference type="PROSITE" id="PS51471"/>
    </source>
</evidence>
<dbReference type="GO" id="GO:0016705">
    <property type="term" value="F:oxidoreductase activity, acting on paired donors, with incorporation or reduction of molecular oxygen"/>
    <property type="evidence" value="ECO:0007669"/>
    <property type="project" value="InterPro"/>
</dbReference>
<organism evidence="8 9">
    <name type="scientific">Skeletonema marinoi</name>
    <dbReference type="NCBI Taxonomy" id="267567"/>
    <lineage>
        <taxon>Eukaryota</taxon>
        <taxon>Sar</taxon>
        <taxon>Stramenopiles</taxon>
        <taxon>Ochrophyta</taxon>
        <taxon>Bacillariophyta</taxon>
        <taxon>Coscinodiscophyceae</taxon>
        <taxon>Thalassiosirophycidae</taxon>
        <taxon>Thalassiosirales</taxon>
        <taxon>Skeletonemataceae</taxon>
        <taxon>Skeletonema</taxon>
        <taxon>Skeletonema marinoi-dohrnii complex</taxon>
    </lineage>
</organism>
<dbReference type="InterPro" id="IPR005123">
    <property type="entry name" value="Oxoglu/Fe-dep_dioxygenase_dom"/>
</dbReference>
<evidence type="ECO:0000256" key="5">
    <source>
        <dbReference type="ARBA" id="ARBA00023004"/>
    </source>
</evidence>
<evidence type="ECO:0000256" key="2">
    <source>
        <dbReference type="ARBA" id="ARBA00022723"/>
    </source>
</evidence>
<feature type="chain" id="PRO_5042251927" description="Fe2OG dioxygenase domain-containing protein" evidence="6">
    <location>
        <begin position="23"/>
        <end position="416"/>
    </location>
</feature>
<protein>
    <recommendedName>
        <fullName evidence="7">Fe2OG dioxygenase domain-containing protein</fullName>
    </recommendedName>
</protein>
<evidence type="ECO:0000256" key="1">
    <source>
        <dbReference type="ARBA" id="ARBA00001961"/>
    </source>
</evidence>
<keyword evidence="9" id="KW-1185">Reference proteome</keyword>
<keyword evidence="2" id="KW-0479">Metal-binding</keyword>
<feature type="domain" description="Fe2OG dioxygenase" evidence="7">
    <location>
        <begin position="247"/>
        <end position="335"/>
    </location>
</feature>
<name>A0AAD8YJE3_9STRA</name>
<accession>A0AAD8YJE3</accession>
<evidence type="ECO:0000256" key="3">
    <source>
        <dbReference type="ARBA" id="ARBA00022964"/>
    </source>
</evidence>
<dbReference type="GO" id="GO:0051213">
    <property type="term" value="F:dioxygenase activity"/>
    <property type="evidence" value="ECO:0007669"/>
    <property type="project" value="UniProtKB-KW"/>
</dbReference>
<dbReference type="SUPFAM" id="SSF51197">
    <property type="entry name" value="Clavaminate synthase-like"/>
    <property type="match status" value="1"/>
</dbReference>
<dbReference type="SMART" id="SM00702">
    <property type="entry name" value="P4Hc"/>
    <property type="match status" value="1"/>
</dbReference>
<dbReference type="Proteomes" id="UP001224775">
    <property type="component" value="Unassembled WGS sequence"/>
</dbReference>
<dbReference type="GO" id="GO:0005506">
    <property type="term" value="F:iron ion binding"/>
    <property type="evidence" value="ECO:0007669"/>
    <property type="project" value="InterPro"/>
</dbReference>
<reference evidence="8" key="1">
    <citation type="submission" date="2023-06" db="EMBL/GenBank/DDBJ databases">
        <title>Survivors Of The Sea: Transcriptome response of Skeletonema marinoi to long-term dormancy.</title>
        <authorList>
            <person name="Pinder M.I.M."/>
            <person name="Kourtchenko O."/>
            <person name="Robertson E.K."/>
            <person name="Larsson T."/>
            <person name="Maumus F."/>
            <person name="Osuna-Cruz C.M."/>
            <person name="Vancaester E."/>
            <person name="Stenow R."/>
            <person name="Vandepoele K."/>
            <person name="Ploug H."/>
            <person name="Bruchert V."/>
            <person name="Godhe A."/>
            <person name="Topel M."/>
        </authorList>
    </citation>
    <scope>NUCLEOTIDE SEQUENCE</scope>
    <source>
        <strain evidence="8">R05AC</strain>
    </source>
</reference>
<evidence type="ECO:0000313" key="8">
    <source>
        <dbReference type="EMBL" id="KAK1746150.1"/>
    </source>
</evidence>
<proteinExistence type="predicted"/>
<comment type="cofactor">
    <cofactor evidence="1">
        <name>L-ascorbate</name>
        <dbReference type="ChEBI" id="CHEBI:38290"/>
    </cofactor>
</comment>
<dbReference type="Gene3D" id="2.60.120.620">
    <property type="entry name" value="q2cbj1_9rhob like domain"/>
    <property type="match status" value="1"/>
</dbReference>
<feature type="signal peptide" evidence="6">
    <location>
        <begin position="1"/>
        <end position="22"/>
    </location>
</feature>
<evidence type="ECO:0000256" key="4">
    <source>
        <dbReference type="ARBA" id="ARBA00023002"/>
    </source>
</evidence>
<dbReference type="AlphaFoldDB" id="A0AAD8YJE3"/>
<keyword evidence="5" id="KW-0408">Iron</keyword>
<keyword evidence="4" id="KW-0560">Oxidoreductase</keyword>
<dbReference type="PROSITE" id="PS51471">
    <property type="entry name" value="FE2OG_OXY"/>
    <property type="match status" value="1"/>
</dbReference>